<dbReference type="OrthoDB" id="9795421at2"/>
<feature type="domain" description="LysM" evidence="3">
    <location>
        <begin position="144"/>
        <end position="188"/>
    </location>
</feature>
<evidence type="ECO:0000256" key="1">
    <source>
        <dbReference type="ARBA" id="ARBA00038420"/>
    </source>
</evidence>
<feature type="region of interest" description="Disordered" evidence="2">
    <location>
        <begin position="53"/>
        <end position="126"/>
    </location>
</feature>
<proteinExistence type="inferred from homology"/>
<dbReference type="SUPFAM" id="SSF51261">
    <property type="entry name" value="Duplicated hybrid motif"/>
    <property type="match status" value="1"/>
</dbReference>
<accession>A0A1X7PCL4</accession>
<dbReference type="Gene3D" id="3.10.350.10">
    <property type="entry name" value="LysM domain"/>
    <property type="match status" value="2"/>
</dbReference>
<dbReference type="InterPro" id="IPR050570">
    <property type="entry name" value="Cell_wall_metabolism_enzyme"/>
</dbReference>
<dbReference type="InterPro" id="IPR036779">
    <property type="entry name" value="LysM_dom_sf"/>
</dbReference>
<dbReference type="Proteomes" id="UP000193083">
    <property type="component" value="Unassembled WGS sequence"/>
</dbReference>
<feature type="compositionally biased region" description="Basic and acidic residues" evidence="2">
    <location>
        <begin position="243"/>
        <end position="253"/>
    </location>
</feature>
<keyword evidence="5" id="KW-1185">Reference proteome</keyword>
<protein>
    <submittedName>
        <fullName evidence="4">Murein DD-endopeptidase MepM and murein hydrolase activator NlpD, contain LysM domain</fullName>
    </submittedName>
</protein>
<dbReference type="SMART" id="SM00257">
    <property type="entry name" value="LysM"/>
    <property type="match status" value="2"/>
</dbReference>
<dbReference type="Pfam" id="PF01551">
    <property type="entry name" value="Peptidase_M23"/>
    <property type="match status" value="1"/>
</dbReference>
<dbReference type="PANTHER" id="PTHR21666:SF263">
    <property type="entry name" value="MUREIN HYDROLASE ACTIVATOR NLPD"/>
    <property type="match status" value="1"/>
</dbReference>
<gene>
    <name evidence="4" type="ORF">SAMN02982922_3822</name>
</gene>
<feature type="compositionally biased region" description="Basic and acidic residues" evidence="2">
    <location>
        <begin position="204"/>
        <end position="213"/>
    </location>
</feature>
<feature type="compositionally biased region" description="Low complexity" evidence="2">
    <location>
        <begin position="258"/>
        <end position="267"/>
    </location>
</feature>
<comment type="similarity">
    <text evidence="1">Belongs to the E.coli NlpD/Haemophilus LppB family.</text>
</comment>
<feature type="region of interest" description="Disordered" evidence="2">
    <location>
        <begin position="196"/>
        <end position="270"/>
    </location>
</feature>
<dbReference type="InterPro" id="IPR011055">
    <property type="entry name" value="Dup_hybrid_motif"/>
</dbReference>
<evidence type="ECO:0000259" key="3">
    <source>
        <dbReference type="PROSITE" id="PS51782"/>
    </source>
</evidence>
<dbReference type="Gene3D" id="2.70.70.10">
    <property type="entry name" value="Glucose Permease (Domain IIA)"/>
    <property type="match status" value="1"/>
</dbReference>
<dbReference type="SUPFAM" id="SSF54106">
    <property type="entry name" value="LysM domain"/>
    <property type="match status" value="1"/>
</dbReference>
<dbReference type="InterPro" id="IPR018392">
    <property type="entry name" value="LysM"/>
</dbReference>
<reference evidence="4 5" key="1">
    <citation type="submission" date="2017-04" db="EMBL/GenBank/DDBJ databases">
        <authorList>
            <person name="Afonso C.L."/>
            <person name="Miller P.J."/>
            <person name="Scott M.A."/>
            <person name="Spackman E."/>
            <person name="Goraichik I."/>
            <person name="Dimitrov K.M."/>
            <person name="Suarez D.L."/>
            <person name="Swayne D.E."/>
        </authorList>
    </citation>
    <scope>NUCLEOTIDE SEQUENCE [LARGE SCALE GENOMIC DNA]</scope>
    <source>
        <strain evidence="4 5">B5P</strain>
    </source>
</reference>
<evidence type="ECO:0000256" key="2">
    <source>
        <dbReference type="SAM" id="MobiDB-lite"/>
    </source>
</evidence>
<sequence length="503" mass="51927">MRFGSLQKSQRILARGAALVLVGGVAAGCSSGVSRFTDDILTGSTANQRSIVRKDSQPFPGDVAARPAPANGTYAESAARTAVAPQPVTRSSLPPVASAPVSTPAPTVVAEAPRVDTTPTGSVARTPVAQVEEVHQGWSRAGGTQVTLKEGETLYNLSKRFGVPVKEIMKANGIASADTVTVGQKVVIPTYVYSSKAPVSAPDNTREVAEAKSSRGVKTDAPADVPRPGKRPDNLAVLPQQPKVKEAEAETKTADNSAAPAAPKPTAQTGGGYTVVAGDSLYGIAKKTGAKAADIRKANNLGETANLKIGQKLVIPAAGQQVAQAPKVDPVITGTAGPAKKEAKPEAAKLATYTPPKADNKVIKDAEAASKEAAPDSTGIGKMRWPVRGRVVGTYGNSNGASFNDGIDIAVPEGTPVKAAENGVVIFAGEGLKDFGKTVLVRHADGKVTVYGHTGEIKVSRGDTVKRGQEIATSGMTGSTDTPKLHFEVRENSNPVDPQQYLE</sequence>
<organism evidence="4 5">
    <name type="scientific">Mesorhizobium australicum</name>
    <dbReference type="NCBI Taxonomy" id="536018"/>
    <lineage>
        <taxon>Bacteria</taxon>
        <taxon>Pseudomonadati</taxon>
        <taxon>Pseudomonadota</taxon>
        <taxon>Alphaproteobacteria</taxon>
        <taxon>Hyphomicrobiales</taxon>
        <taxon>Phyllobacteriaceae</taxon>
        <taxon>Mesorhizobium</taxon>
    </lineage>
</organism>
<dbReference type="EMBL" id="FXBL01000004">
    <property type="protein sequence ID" value="SMH48966.1"/>
    <property type="molecule type" value="Genomic_DNA"/>
</dbReference>
<dbReference type="CDD" id="cd12797">
    <property type="entry name" value="M23_peptidase"/>
    <property type="match status" value="1"/>
</dbReference>
<feature type="domain" description="LysM" evidence="3">
    <location>
        <begin position="271"/>
        <end position="315"/>
    </location>
</feature>
<name>A0A1X7PCL4_9HYPH</name>
<dbReference type="CDD" id="cd00118">
    <property type="entry name" value="LysM"/>
    <property type="match status" value="2"/>
</dbReference>
<dbReference type="InterPro" id="IPR016047">
    <property type="entry name" value="M23ase_b-sheet_dom"/>
</dbReference>
<feature type="compositionally biased region" description="Low complexity" evidence="2">
    <location>
        <begin position="91"/>
        <end position="112"/>
    </location>
</feature>
<dbReference type="Pfam" id="PF01476">
    <property type="entry name" value="LysM"/>
    <property type="match status" value="2"/>
</dbReference>
<dbReference type="PANTHER" id="PTHR21666">
    <property type="entry name" value="PEPTIDASE-RELATED"/>
    <property type="match status" value="1"/>
</dbReference>
<evidence type="ECO:0000313" key="4">
    <source>
        <dbReference type="EMBL" id="SMH48966.1"/>
    </source>
</evidence>
<dbReference type="AlphaFoldDB" id="A0A1X7PCL4"/>
<dbReference type="GO" id="GO:0004222">
    <property type="term" value="F:metalloendopeptidase activity"/>
    <property type="evidence" value="ECO:0007669"/>
    <property type="project" value="TreeGrafter"/>
</dbReference>
<dbReference type="PROSITE" id="PS51257">
    <property type="entry name" value="PROKAR_LIPOPROTEIN"/>
    <property type="match status" value="1"/>
</dbReference>
<dbReference type="PROSITE" id="PS51782">
    <property type="entry name" value="LYSM"/>
    <property type="match status" value="2"/>
</dbReference>
<keyword evidence="4" id="KW-0378">Hydrolase</keyword>
<evidence type="ECO:0000313" key="5">
    <source>
        <dbReference type="Proteomes" id="UP000193083"/>
    </source>
</evidence>